<dbReference type="RefSeq" id="WP_279860640.1">
    <property type="nucleotide sequence ID" value="NZ_JAODZU010000033.1"/>
</dbReference>
<evidence type="ECO:0000259" key="4">
    <source>
        <dbReference type="PROSITE" id="PS50111"/>
    </source>
</evidence>
<dbReference type="EMBL" id="JAODZU010000033">
    <property type="protein sequence ID" value="MDH0365025.1"/>
    <property type="molecule type" value="Genomic_DNA"/>
</dbReference>
<dbReference type="GO" id="GO:0004888">
    <property type="term" value="F:transmembrane signaling receptor activity"/>
    <property type="evidence" value="ECO:0007669"/>
    <property type="project" value="InterPro"/>
</dbReference>
<dbReference type="Gene3D" id="1.10.287.950">
    <property type="entry name" value="Methyl-accepting chemotaxis protein"/>
    <property type="match status" value="1"/>
</dbReference>
<evidence type="ECO:0000256" key="2">
    <source>
        <dbReference type="ARBA" id="ARBA00029447"/>
    </source>
</evidence>
<feature type="domain" description="Methyl-accepting transducer" evidence="4">
    <location>
        <begin position="16"/>
        <end position="245"/>
    </location>
</feature>
<name>A0AA42I2X9_9BURK</name>
<dbReference type="GO" id="GO:0006935">
    <property type="term" value="P:chemotaxis"/>
    <property type="evidence" value="ECO:0007669"/>
    <property type="project" value="UniProtKB-KW"/>
</dbReference>
<dbReference type="AlphaFoldDB" id="A0AA42I2X9"/>
<dbReference type="SMART" id="SM00283">
    <property type="entry name" value="MA"/>
    <property type="match status" value="1"/>
</dbReference>
<accession>A0AA42I2X9</accession>
<comment type="similarity">
    <text evidence="2">Belongs to the methyl-accepting chemotaxis (MCP) protein family.</text>
</comment>
<keyword evidence="3" id="KW-0807">Transducer</keyword>
<feature type="non-terminal residue" evidence="5">
    <location>
        <position position="1"/>
    </location>
</feature>
<comment type="caution">
    <text evidence="5">The sequence shown here is derived from an EMBL/GenBank/DDBJ whole genome shotgun (WGS) entry which is preliminary data.</text>
</comment>
<dbReference type="Proteomes" id="UP001158297">
    <property type="component" value="Unassembled WGS sequence"/>
</dbReference>
<dbReference type="GO" id="GO:0007165">
    <property type="term" value="P:signal transduction"/>
    <property type="evidence" value="ECO:0007669"/>
    <property type="project" value="UniProtKB-KW"/>
</dbReference>
<protein>
    <submittedName>
        <fullName evidence="5">Methyl-accepting chemotaxis protein</fullName>
    </submittedName>
</protein>
<reference evidence="5" key="1">
    <citation type="submission" date="2022-09" db="EMBL/GenBank/DDBJ databases">
        <title>Intensive care unit water sources are persistently colonized with multi-drug resistant bacteria and are the site of extensive horizontal gene transfer of antibiotic resistance genes.</title>
        <authorList>
            <person name="Diorio-Toth L."/>
        </authorList>
    </citation>
    <scope>NUCLEOTIDE SEQUENCE</scope>
    <source>
        <strain evidence="5">GD04130</strain>
    </source>
</reference>
<dbReference type="PRINTS" id="PR00260">
    <property type="entry name" value="CHEMTRNSDUCR"/>
</dbReference>
<evidence type="ECO:0000313" key="6">
    <source>
        <dbReference type="Proteomes" id="UP001158297"/>
    </source>
</evidence>
<dbReference type="InterPro" id="IPR051310">
    <property type="entry name" value="MCP_chemotaxis"/>
</dbReference>
<dbReference type="GO" id="GO:0016020">
    <property type="term" value="C:membrane"/>
    <property type="evidence" value="ECO:0007669"/>
    <property type="project" value="InterPro"/>
</dbReference>
<sequence>ALMLNLHDTVRTVTHSVRQMQTASHEIQTGSNDLSARTEMACNALEETASAASRVLAAGEHARALAADTDAMTRNATEAAHQGQAVVAALAQSMATIRQQSQEIAEIVAVVDGLAFQTNLLALNAAVEAARAGEQGRGFAVVAEEVRRLALRSADAAQQIRGLIQSSGQAIALGSSQSQDALAAMQQLQHASGNVTGSMREIMDSTQEQASAMADITQAIHQLEHSMSQNSALAEESHAAASSLQEQTVQMRRSVQAFKI</sequence>
<dbReference type="PANTHER" id="PTHR43531:SF11">
    <property type="entry name" value="METHYL-ACCEPTING CHEMOTAXIS PROTEIN 3"/>
    <property type="match status" value="1"/>
</dbReference>
<dbReference type="PANTHER" id="PTHR43531">
    <property type="entry name" value="PROTEIN ICFG"/>
    <property type="match status" value="1"/>
</dbReference>
<dbReference type="PROSITE" id="PS50111">
    <property type="entry name" value="CHEMOTAXIS_TRANSDUC_2"/>
    <property type="match status" value="1"/>
</dbReference>
<organism evidence="5 6">
    <name type="scientific">Comamonas aquatica</name>
    <dbReference type="NCBI Taxonomy" id="225991"/>
    <lineage>
        <taxon>Bacteria</taxon>
        <taxon>Pseudomonadati</taxon>
        <taxon>Pseudomonadota</taxon>
        <taxon>Betaproteobacteria</taxon>
        <taxon>Burkholderiales</taxon>
        <taxon>Comamonadaceae</taxon>
        <taxon>Comamonas</taxon>
    </lineage>
</organism>
<dbReference type="Pfam" id="PF00015">
    <property type="entry name" value="MCPsignal"/>
    <property type="match status" value="1"/>
</dbReference>
<dbReference type="InterPro" id="IPR004090">
    <property type="entry name" value="Chemotax_Me-accpt_rcpt"/>
</dbReference>
<proteinExistence type="inferred from homology"/>
<evidence type="ECO:0000256" key="3">
    <source>
        <dbReference type="PROSITE-ProRule" id="PRU00284"/>
    </source>
</evidence>
<keyword evidence="1" id="KW-0145">Chemotaxis</keyword>
<gene>
    <name evidence="5" type="ORF">N7330_18555</name>
</gene>
<evidence type="ECO:0000313" key="5">
    <source>
        <dbReference type="EMBL" id="MDH0365025.1"/>
    </source>
</evidence>
<dbReference type="InterPro" id="IPR004089">
    <property type="entry name" value="MCPsignal_dom"/>
</dbReference>
<evidence type="ECO:0000256" key="1">
    <source>
        <dbReference type="ARBA" id="ARBA00022500"/>
    </source>
</evidence>
<dbReference type="SUPFAM" id="SSF58104">
    <property type="entry name" value="Methyl-accepting chemotaxis protein (MCP) signaling domain"/>
    <property type="match status" value="1"/>
</dbReference>